<proteinExistence type="inferred from homology"/>
<dbReference type="EMBL" id="ML992505">
    <property type="protein sequence ID" value="KAF2224034.1"/>
    <property type="molecule type" value="Genomic_DNA"/>
</dbReference>
<dbReference type="FunFam" id="3.90.226.10:FF:000024">
    <property type="entry name" value="Delta3,5-delta2,4-dienoyl-CoA isomerase"/>
    <property type="match status" value="1"/>
</dbReference>
<dbReference type="UniPathway" id="UPA00659"/>
<keyword evidence="9" id="KW-0413">Isomerase</keyword>
<name>A0A6A6GE55_9PEZI</name>
<dbReference type="PANTHER" id="PTHR43149:SF1">
    <property type="entry name" value="DELTA(3,5)-DELTA(2,4)-DIENOYL-COA ISOMERASE, MITOCHONDRIAL"/>
    <property type="match status" value="1"/>
</dbReference>
<evidence type="ECO:0000256" key="2">
    <source>
        <dbReference type="ARBA" id="ARBA00005005"/>
    </source>
</evidence>
<dbReference type="OrthoDB" id="14970at2759"/>
<evidence type="ECO:0000256" key="9">
    <source>
        <dbReference type="ARBA" id="ARBA00023235"/>
    </source>
</evidence>
<dbReference type="SUPFAM" id="SSF52096">
    <property type="entry name" value="ClpP/crotonase"/>
    <property type="match status" value="1"/>
</dbReference>
<evidence type="ECO:0000256" key="3">
    <source>
        <dbReference type="ARBA" id="ARBA00005254"/>
    </source>
</evidence>
<comment type="pathway">
    <text evidence="2">Lipid metabolism; fatty acid beta-oxidation.</text>
</comment>
<dbReference type="CDD" id="cd06558">
    <property type="entry name" value="crotonase-like"/>
    <property type="match status" value="1"/>
</dbReference>
<evidence type="ECO:0000313" key="11">
    <source>
        <dbReference type="Proteomes" id="UP000799538"/>
    </source>
</evidence>
<keyword evidence="4" id="KW-0276">Fatty acid metabolism</keyword>
<comment type="subcellular location">
    <subcellularLocation>
        <location evidence="1">Peroxisome</location>
    </subcellularLocation>
</comment>
<keyword evidence="11" id="KW-1185">Reference proteome</keyword>
<dbReference type="GO" id="GO:0051750">
    <property type="term" value="F:delta(3,5)-delta(2,4)-dienoyl-CoA isomerase activity"/>
    <property type="evidence" value="ECO:0007669"/>
    <property type="project" value="TreeGrafter"/>
</dbReference>
<dbReference type="InterPro" id="IPR045002">
    <property type="entry name" value="Ech1-like"/>
</dbReference>
<evidence type="ECO:0000256" key="8">
    <source>
        <dbReference type="ARBA" id="ARBA00023140"/>
    </source>
</evidence>
<dbReference type="GO" id="GO:0006635">
    <property type="term" value="P:fatty acid beta-oxidation"/>
    <property type="evidence" value="ECO:0007669"/>
    <property type="project" value="UniProtKB-UniPathway"/>
</dbReference>
<dbReference type="FunFam" id="1.10.12.10:FF:000004">
    <property type="entry name" value="Delta3,5-delta2,4-dienoyl-CoA isomerase"/>
    <property type="match status" value="1"/>
</dbReference>
<sequence length="278" mass="30358">MADPYKHEFFNITFPHEYVAVVEINRPEKLNAFKEVQWLTLRTIFQTLSHDPSVRAILLTAAGPRAFCSGLDVEAAAAGTLASRETDGARQANYMRRHIFDFQSCITAIEQCEKPVIVALHGICFGLAIDISLACDIRLASSDARFSVKEVDIGLAADIGTLTRLPHANVPMSWVKDVCLTAREFHSEEALKVGFVSGVYEGKEGVVKAGLEKAKLLATKSPVAVVGTKELLNYSKEHGVADGLNYTAVWNAAYTQTADMKDAILAGLKKKKVTFAKL</sequence>
<dbReference type="Gene3D" id="3.90.226.10">
    <property type="entry name" value="2-enoyl-CoA Hydratase, Chain A, domain 1"/>
    <property type="match status" value="1"/>
</dbReference>
<dbReference type="AlphaFoldDB" id="A0A6A6GE55"/>
<evidence type="ECO:0000256" key="4">
    <source>
        <dbReference type="ARBA" id="ARBA00022832"/>
    </source>
</evidence>
<dbReference type="InterPro" id="IPR001753">
    <property type="entry name" value="Enoyl-CoA_hydra/iso"/>
</dbReference>
<evidence type="ECO:0000256" key="6">
    <source>
        <dbReference type="ARBA" id="ARBA00023026"/>
    </source>
</evidence>
<dbReference type="InterPro" id="IPR014748">
    <property type="entry name" value="Enoyl-CoA_hydra_C"/>
</dbReference>
<keyword evidence="5" id="KW-0007">Acetylation</keyword>
<dbReference type="PANTHER" id="PTHR43149">
    <property type="entry name" value="ENOYL-COA HYDRATASE"/>
    <property type="match status" value="1"/>
</dbReference>
<dbReference type="Pfam" id="PF00378">
    <property type="entry name" value="ECH_1"/>
    <property type="match status" value="1"/>
</dbReference>
<dbReference type="Proteomes" id="UP000799538">
    <property type="component" value="Unassembled WGS sequence"/>
</dbReference>
<reference evidence="11" key="1">
    <citation type="journal article" date="2020" name="Stud. Mycol.">
        <title>101 Dothideomycetes genomes: A test case for predicting lifestyles and emergence of pathogens.</title>
        <authorList>
            <person name="Haridas S."/>
            <person name="Albert R."/>
            <person name="Binder M."/>
            <person name="Bloem J."/>
            <person name="LaButti K."/>
            <person name="Salamov A."/>
            <person name="Andreopoulos B."/>
            <person name="Baker S."/>
            <person name="Barry K."/>
            <person name="Bills G."/>
            <person name="Bluhm B."/>
            <person name="Cannon C."/>
            <person name="Castanera R."/>
            <person name="Culley D."/>
            <person name="Daum C."/>
            <person name="Ezra D."/>
            <person name="Gonzalez J."/>
            <person name="Henrissat B."/>
            <person name="Kuo A."/>
            <person name="Liang C."/>
            <person name="Lipzen A."/>
            <person name="Lutzoni F."/>
            <person name="Magnuson J."/>
            <person name="Mondo S."/>
            <person name="Nolan M."/>
            <person name="Ohm R."/>
            <person name="Pangilinan J."/>
            <person name="Park H.-J."/>
            <person name="Ramirez L."/>
            <person name="Alfaro M."/>
            <person name="Sun H."/>
            <person name="Tritt A."/>
            <person name="Yoshinaga Y."/>
            <person name="Zwiers L.-H."/>
            <person name="Turgeon B."/>
            <person name="Goodwin S."/>
            <person name="Spatafora J."/>
            <person name="Crous P."/>
            <person name="Grigoriev I."/>
        </authorList>
    </citation>
    <scope>NUCLEOTIDE SEQUENCE [LARGE SCALE GENOMIC DNA]</scope>
    <source>
        <strain evidence="11">CECT 20119</strain>
    </source>
</reference>
<evidence type="ECO:0000256" key="5">
    <source>
        <dbReference type="ARBA" id="ARBA00022990"/>
    </source>
</evidence>
<gene>
    <name evidence="10" type="ORF">BDZ85DRAFT_96469</name>
</gene>
<keyword evidence="7" id="KW-0443">Lipid metabolism</keyword>
<dbReference type="Gene3D" id="1.10.12.10">
    <property type="entry name" value="Lyase 2-enoyl-coa Hydratase, Chain A, domain 2"/>
    <property type="match status" value="1"/>
</dbReference>
<evidence type="ECO:0000256" key="7">
    <source>
        <dbReference type="ARBA" id="ARBA00023098"/>
    </source>
</evidence>
<accession>A0A6A6GE55</accession>
<comment type="similarity">
    <text evidence="3">Belongs to the enoyl-CoA hydratase/isomerase family.</text>
</comment>
<keyword evidence="8" id="KW-0576">Peroxisome</keyword>
<dbReference type="GO" id="GO:0005777">
    <property type="term" value="C:peroxisome"/>
    <property type="evidence" value="ECO:0007669"/>
    <property type="project" value="UniProtKB-SubCell"/>
</dbReference>
<evidence type="ECO:0000313" key="10">
    <source>
        <dbReference type="EMBL" id="KAF2224034.1"/>
    </source>
</evidence>
<evidence type="ECO:0000256" key="1">
    <source>
        <dbReference type="ARBA" id="ARBA00004275"/>
    </source>
</evidence>
<keyword evidence="6" id="KW-0843">Virulence</keyword>
<protein>
    <submittedName>
        <fullName evidence="10">Delta-delta-dienoyl-CoA isomeras-like protein</fullName>
    </submittedName>
</protein>
<dbReference type="GO" id="GO:0005739">
    <property type="term" value="C:mitochondrion"/>
    <property type="evidence" value="ECO:0007669"/>
    <property type="project" value="TreeGrafter"/>
</dbReference>
<dbReference type="InterPro" id="IPR029045">
    <property type="entry name" value="ClpP/crotonase-like_dom_sf"/>
</dbReference>
<organism evidence="10 11">
    <name type="scientific">Elsinoe ampelina</name>
    <dbReference type="NCBI Taxonomy" id="302913"/>
    <lineage>
        <taxon>Eukaryota</taxon>
        <taxon>Fungi</taxon>
        <taxon>Dikarya</taxon>
        <taxon>Ascomycota</taxon>
        <taxon>Pezizomycotina</taxon>
        <taxon>Dothideomycetes</taxon>
        <taxon>Dothideomycetidae</taxon>
        <taxon>Myriangiales</taxon>
        <taxon>Elsinoaceae</taxon>
        <taxon>Elsinoe</taxon>
    </lineage>
</organism>